<proteinExistence type="predicted"/>
<dbReference type="InterPro" id="IPR011989">
    <property type="entry name" value="ARM-like"/>
</dbReference>
<accession>A0A7C4QRF9</accession>
<evidence type="ECO:0000256" key="1">
    <source>
        <dbReference type="SAM" id="MobiDB-lite"/>
    </source>
</evidence>
<dbReference type="EMBL" id="DSVQ01000019">
    <property type="protein sequence ID" value="HGT40883.1"/>
    <property type="molecule type" value="Genomic_DNA"/>
</dbReference>
<dbReference type="InterPro" id="IPR016024">
    <property type="entry name" value="ARM-type_fold"/>
</dbReference>
<dbReference type="GO" id="GO:0016491">
    <property type="term" value="F:oxidoreductase activity"/>
    <property type="evidence" value="ECO:0007669"/>
    <property type="project" value="TreeGrafter"/>
</dbReference>
<dbReference type="PANTHER" id="PTHR12697">
    <property type="entry name" value="PBS LYASE HEAT-LIKE PROTEIN"/>
    <property type="match status" value="1"/>
</dbReference>
<sequence>MLLQPSMYSSPQGRLMAGSWAAAVLVLHAAGCQLVPDFSADRSPPAMVAGGAPAEASEPSSAGTATVVPVAAVAEDQPPATEVDPATAAELRMLLEQTAWHVDLAWSVLSADQPGPTRPWRYAFLPKLPADASHPPVFDGRALFEGTPDGVDEITRQGLDALLASWSSGHDAIAMNAVILRARWEAQRNVVVDDDTLSRLQTLAEGRTPPVPSLATRSAAAEAWCRCLRLLPGDWEQSLLPAGLLLERAGLPDELRGTLWRSLAESVPPDRLPGLSRTLSDRRNSGLRRAALEACVLYASRHPGLTSTHRDWPEILPTLRLDADPVIRQLFARWAALGRPEEAVPWIRELARDVDPGVQEQAIRGLGWTRSSAGRELLRELRRSDAERLRAVAAMASASWGIEELHELRQDSGPSVRTAVAKALAKFPEAEAQRWLRDYLADESLEVQAAAVSAVADWPAELAVPVLLDALCGSALRTRQLAHDLLRSRFCPGVNFPVDASLAEREEAVRRWAAERGWKWQAAVYSPTAGESSADDRTLPEELAVIVQAYVDAVEKAPTATERWAALLEPADVPTIERFLADQSPVVMRTVVAELLPRLSPLYGLLPELESRDVLRRRQAANQLAELAAAHPLSPLFLEQLHERLALEQDRLVWQACMTAVQRESHPAAVRIALLALHSNWPDVRELGVQFVADHPQPDAALWLLPLLHDPYRSVRLAAIAAAGRCQNAMVLEGLAATEKTPARPGLRSLLTDHDPEIQWAALSAMVCLRDEAAAGELLRRTFDPQPAVRERAVAALGASGQPRFVEPLIKLAWTEPAVSVKRAILRSLDDLVPPERQPALPTGLAALPSIDDKIRIWTTWWSTAARPPSASSPALGSDEQVYRETPTPR</sequence>
<dbReference type="AlphaFoldDB" id="A0A7C4QRF9"/>
<organism evidence="2">
    <name type="scientific">Schlesneria paludicola</name>
    <dbReference type="NCBI Taxonomy" id="360056"/>
    <lineage>
        <taxon>Bacteria</taxon>
        <taxon>Pseudomonadati</taxon>
        <taxon>Planctomycetota</taxon>
        <taxon>Planctomycetia</taxon>
        <taxon>Planctomycetales</taxon>
        <taxon>Planctomycetaceae</taxon>
        <taxon>Schlesneria</taxon>
    </lineage>
</organism>
<evidence type="ECO:0000313" key="2">
    <source>
        <dbReference type="EMBL" id="HGT40883.1"/>
    </source>
</evidence>
<gene>
    <name evidence="2" type="ORF">ENS64_16685</name>
</gene>
<name>A0A7C4QRF9_9PLAN</name>
<feature type="compositionally biased region" description="Low complexity" evidence="1">
    <location>
        <begin position="866"/>
        <end position="875"/>
    </location>
</feature>
<dbReference type="InterPro" id="IPR004155">
    <property type="entry name" value="PBS_lyase_HEAT"/>
</dbReference>
<evidence type="ECO:0008006" key="3">
    <source>
        <dbReference type="Google" id="ProtNLM"/>
    </source>
</evidence>
<protein>
    <recommendedName>
        <fullName evidence="3">HEAT repeat domain-containing protein</fullName>
    </recommendedName>
</protein>
<dbReference type="SMART" id="SM00567">
    <property type="entry name" value="EZ_HEAT"/>
    <property type="match status" value="6"/>
</dbReference>
<dbReference type="SUPFAM" id="SSF48371">
    <property type="entry name" value="ARM repeat"/>
    <property type="match status" value="1"/>
</dbReference>
<feature type="region of interest" description="Disordered" evidence="1">
    <location>
        <begin position="866"/>
        <end position="890"/>
    </location>
</feature>
<reference evidence="2" key="1">
    <citation type="journal article" date="2020" name="mSystems">
        <title>Genome- and Community-Level Interaction Insights into Carbon Utilization and Element Cycling Functions of Hydrothermarchaeota in Hydrothermal Sediment.</title>
        <authorList>
            <person name="Zhou Z."/>
            <person name="Liu Y."/>
            <person name="Xu W."/>
            <person name="Pan J."/>
            <person name="Luo Z.H."/>
            <person name="Li M."/>
        </authorList>
    </citation>
    <scope>NUCLEOTIDE SEQUENCE [LARGE SCALE GENOMIC DNA]</scope>
    <source>
        <strain evidence="2">SpSt-508</strain>
    </source>
</reference>
<dbReference type="Gene3D" id="1.25.10.10">
    <property type="entry name" value="Leucine-rich Repeat Variant"/>
    <property type="match status" value="4"/>
</dbReference>
<comment type="caution">
    <text evidence="2">The sequence shown here is derived from an EMBL/GenBank/DDBJ whole genome shotgun (WGS) entry which is preliminary data.</text>
</comment>
<dbReference type="Pfam" id="PF13646">
    <property type="entry name" value="HEAT_2"/>
    <property type="match status" value="3"/>
</dbReference>
<dbReference type="PANTHER" id="PTHR12697:SF38">
    <property type="entry name" value="PBS LYASE HEAT DOMAIN PROTEIN REPEAT-CONTAINING PROTEIN"/>
    <property type="match status" value="1"/>
</dbReference>